<dbReference type="RefSeq" id="WP_243794690.1">
    <property type="nucleotide sequence ID" value="NZ_CP094669.1"/>
</dbReference>
<sequence>MKYSNDLSVIEWLKPTVNTHTSTPVLKVGDAVPNIFATYTALLPAVGIIQGFPFGEINLEDPSIAQLNKNAAIWEQYGTHSIHRKPNYTPITFKHLAAQFGIPYDLSMVRRLEWSKRGFATLSELTMSSLVALLERLTVDNQLFLYIEDYWRWEAVYQLLPSADEVVYCVSIKEFIAFMEQSFFDATLYLFPSDLSWCLFNLEDRLCPVIGTSKKLGATILESPSLETLQLTWESEL</sequence>
<reference evidence="1 2" key="1">
    <citation type="submission" date="2022-03" db="EMBL/GenBank/DDBJ databases">
        <title>Hymenobactersp. isolated from the air.</title>
        <authorList>
            <person name="Won M."/>
            <person name="Kwon S.-W."/>
        </authorList>
    </citation>
    <scope>NUCLEOTIDE SEQUENCE [LARGE SCALE GENOMIC DNA]</scope>
    <source>
        <strain evidence="1 2">KACC 21982</strain>
    </source>
</reference>
<evidence type="ECO:0000313" key="2">
    <source>
        <dbReference type="Proteomes" id="UP000831113"/>
    </source>
</evidence>
<accession>A0ABY4CUZ6</accession>
<keyword evidence="2" id="KW-1185">Reference proteome</keyword>
<evidence type="ECO:0000313" key="1">
    <source>
        <dbReference type="EMBL" id="UOG73005.1"/>
    </source>
</evidence>
<name>A0ABY4CUZ6_9BACT</name>
<proteinExistence type="predicted"/>
<protein>
    <submittedName>
        <fullName evidence="1">Uncharacterized protein</fullName>
    </submittedName>
</protein>
<dbReference type="EMBL" id="CP094669">
    <property type="protein sequence ID" value="UOG73005.1"/>
    <property type="molecule type" value="Genomic_DNA"/>
</dbReference>
<dbReference type="Proteomes" id="UP000831113">
    <property type="component" value="Chromosome"/>
</dbReference>
<organism evidence="1 2">
    <name type="scientific">Hymenobacter tibetensis</name>
    <dbReference type="NCBI Taxonomy" id="497967"/>
    <lineage>
        <taxon>Bacteria</taxon>
        <taxon>Pseudomonadati</taxon>
        <taxon>Bacteroidota</taxon>
        <taxon>Cytophagia</taxon>
        <taxon>Cytophagales</taxon>
        <taxon>Hymenobacteraceae</taxon>
        <taxon>Hymenobacter</taxon>
    </lineage>
</organism>
<gene>
    <name evidence="1" type="ORF">MTX78_12805</name>
</gene>